<sequence>MLKLTGRTAKSAPKIAFLVTIAVMLAVGAMAGCGGVGKSLGFGKQSPDEFAVVRNAPLTLPPDYTLRPPRPGAQRPQEETIRQKAENIVFARAVETDDPSSQLQSEGEYALLRQAGALETNPNIKREINEEFTIYAQESESFFEDLLFWRAEQPLGESIDAQEEAQRLNENAALGLPPNSGDTPVIERREQAIFEGIF</sequence>
<dbReference type="EMBL" id="UINC01123097">
    <property type="protein sequence ID" value="SVC99336.1"/>
    <property type="molecule type" value="Genomic_DNA"/>
</dbReference>
<gene>
    <name evidence="1" type="ORF">METZ01_LOCUS352190</name>
</gene>
<evidence type="ECO:0000313" key="1">
    <source>
        <dbReference type="EMBL" id="SVC99336.1"/>
    </source>
</evidence>
<dbReference type="PROSITE" id="PS51257">
    <property type="entry name" value="PROKAR_LIPOPROTEIN"/>
    <property type="match status" value="1"/>
</dbReference>
<evidence type="ECO:0008006" key="2">
    <source>
        <dbReference type="Google" id="ProtNLM"/>
    </source>
</evidence>
<name>A0A382RNV9_9ZZZZ</name>
<dbReference type="Pfam" id="PF11233">
    <property type="entry name" value="DUF3035"/>
    <property type="match status" value="1"/>
</dbReference>
<dbReference type="InterPro" id="IPR021395">
    <property type="entry name" value="DUF3035"/>
</dbReference>
<accession>A0A382RNV9</accession>
<protein>
    <recommendedName>
        <fullName evidence="2">DUF3035 domain-containing protein</fullName>
    </recommendedName>
</protein>
<reference evidence="1" key="1">
    <citation type="submission" date="2018-05" db="EMBL/GenBank/DDBJ databases">
        <authorList>
            <person name="Lanie J.A."/>
            <person name="Ng W.-L."/>
            <person name="Kazmierczak K.M."/>
            <person name="Andrzejewski T.M."/>
            <person name="Davidsen T.M."/>
            <person name="Wayne K.J."/>
            <person name="Tettelin H."/>
            <person name="Glass J.I."/>
            <person name="Rusch D."/>
            <person name="Podicherti R."/>
            <person name="Tsui H.-C.T."/>
            <person name="Winkler M.E."/>
        </authorList>
    </citation>
    <scope>NUCLEOTIDE SEQUENCE</scope>
</reference>
<organism evidence="1">
    <name type="scientific">marine metagenome</name>
    <dbReference type="NCBI Taxonomy" id="408172"/>
    <lineage>
        <taxon>unclassified sequences</taxon>
        <taxon>metagenomes</taxon>
        <taxon>ecological metagenomes</taxon>
    </lineage>
</organism>
<dbReference type="AlphaFoldDB" id="A0A382RNV9"/>
<proteinExistence type="predicted"/>